<dbReference type="RefSeq" id="WP_058492604.1">
    <property type="nucleotide sequence ID" value="NZ_CBCRUR010000016.1"/>
</dbReference>
<protein>
    <submittedName>
        <fullName evidence="2">Uncharacterized protein</fullName>
    </submittedName>
</protein>
<dbReference type="EMBL" id="LNZC01000006">
    <property type="protein sequence ID" value="KTD81272.1"/>
    <property type="molecule type" value="Genomic_DNA"/>
</dbReference>
<dbReference type="Proteomes" id="UP000054662">
    <property type="component" value="Unassembled WGS sequence"/>
</dbReference>
<keyword evidence="3" id="KW-1185">Reference proteome</keyword>
<proteinExistence type="predicted"/>
<name>A0A0W1AJ59_9GAMM</name>
<sequence>MQINDLKKFLNQAEQDLNKSSELLNELAHTQYLRQPLTPTDPDTIHIMQLMLQYRLDTQKALHQLSGIQHYLLQLLGIESQHSDLLNRERLAFALGSDDLQHVLTMLNHLLDSLLRIIAHNQLKEVLDKKKALERVKQQKLQETMIRVLDKQNSFATKMDEFKLALHQLSGALHEGVIYDHIAALQGPISRFYQALQNGLALIKSLNPEPEHAPDLQYQPAQKPDQNLSLFHSTPSHQKLFKPLTKHTEPEYLEQRASTKRLGHFFNH</sequence>
<evidence type="ECO:0000313" key="3">
    <source>
        <dbReference type="Proteomes" id="UP000054662"/>
    </source>
</evidence>
<keyword evidence="1" id="KW-0175">Coiled coil</keyword>
<feature type="coiled-coil region" evidence="1">
    <location>
        <begin position="3"/>
        <end position="30"/>
    </location>
</feature>
<evidence type="ECO:0000256" key="1">
    <source>
        <dbReference type="SAM" id="Coils"/>
    </source>
</evidence>
<comment type="caution">
    <text evidence="2">The sequence shown here is derived from an EMBL/GenBank/DDBJ whole genome shotgun (WGS) entry which is preliminary data.</text>
</comment>
<organism evidence="2 3">
    <name type="scientific">Legionella worsleiensis</name>
    <dbReference type="NCBI Taxonomy" id="45076"/>
    <lineage>
        <taxon>Bacteria</taxon>
        <taxon>Pseudomonadati</taxon>
        <taxon>Pseudomonadota</taxon>
        <taxon>Gammaproteobacteria</taxon>
        <taxon>Legionellales</taxon>
        <taxon>Legionellaceae</taxon>
        <taxon>Legionella</taxon>
    </lineage>
</organism>
<dbReference type="PATRIC" id="fig|45076.6.peg.844"/>
<accession>A0A0W1AJ59</accession>
<evidence type="ECO:0000313" key="2">
    <source>
        <dbReference type="EMBL" id="KTD81272.1"/>
    </source>
</evidence>
<reference evidence="2 3" key="1">
    <citation type="submission" date="2015-11" db="EMBL/GenBank/DDBJ databases">
        <title>Genomic analysis of 38 Legionella species identifies large and diverse effector repertoires.</title>
        <authorList>
            <person name="Burstein D."/>
            <person name="Amaro F."/>
            <person name="Zusman T."/>
            <person name="Lifshitz Z."/>
            <person name="Cohen O."/>
            <person name="Gilbert J.A."/>
            <person name="Pupko T."/>
            <person name="Shuman H.A."/>
            <person name="Segal G."/>
        </authorList>
    </citation>
    <scope>NUCLEOTIDE SEQUENCE [LARGE SCALE GENOMIC DNA]</scope>
    <source>
        <strain evidence="2 3">ATCC 49508</strain>
    </source>
</reference>
<dbReference type="OrthoDB" id="5653857at2"/>
<gene>
    <name evidence="2" type="ORF">Lwor_0773</name>
</gene>
<dbReference type="STRING" id="45076.Lwor_0773"/>
<dbReference type="AlphaFoldDB" id="A0A0W1AJ59"/>